<sequence>MIESVLWVLDTNVLVSRLLAPRGIAARAVDHALSRGTLLMSEATLAELVLVLGHPKFDPYVTREERQRFIALLGGVARTVPINRRFRACRDPKDDKFLDVAWNGGAKAIVTGDGDLLALDPFHDIRVVAPADFLALP</sequence>
<feature type="domain" description="PIN" evidence="1">
    <location>
        <begin position="8"/>
        <end position="113"/>
    </location>
</feature>
<dbReference type="InterPro" id="IPR002716">
    <property type="entry name" value="PIN_dom"/>
</dbReference>
<dbReference type="InterPro" id="IPR029060">
    <property type="entry name" value="PIN-like_dom_sf"/>
</dbReference>
<protein>
    <submittedName>
        <fullName evidence="2">Putative toxin-antitoxin system toxin component, PIN family</fullName>
    </submittedName>
</protein>
<evidence type="ECO:0000313" key="3">
    <source>
        <dbReference type="Proteomes" id="UP000307956"/>
    </source>
</evidence>
<organism evidence="2 3">
    <name type="scientific">Pseudothauera rhizosphaerae</name>
    <dbReference type="NCBI Taxonomy" id="2565932"/>
    <lineage>
        <taxon>Bacteria</taxon>
        <taxon>Pseudomonadati</taxon>
        <taxon>Pseudomonadota</taxon>
        <taxon>Betaproteobacteria</taxon>
        <taxon>Rhodocyclales</taxon>
        <taxon>Zoogloeaceae</taxon>
        <taxon>Pseudothauera</taxon>
    </lineage>
</organism>
<dbReference type="InterPro" id="IPR002850">
    <property type="entry name" value="PIN_toxin-like"/>
</dbReference>
<dbReference type="PANTHER" id="PTHR34610:SF3">
    <property type="entry name" value="SSL7007 PROTEIN"/>
    <property type="match status" value="1"/>
</dbReference>
<dbReference type="Pfam" id="PF13470">
    <property type="entry name" value="PIN_3"/>
    <property type="match status" value="1"/>
</dbReference>
<dbReference type="SUPFAM" id="SSF88723">
    <property type="entry name" value="PIN domain-like"/>
    <property type="match status" value="1"/>
</dbReference>
<evidence type="ECO:0000259" key="1">
    <source>
        <dbReference type="Pfam" id="PF13470"/>
    </source>
</evidence>
<dbReference type="PANTHER" id="PTHR34610">
    <property type="entry name" value="SSL7007 PROTEIN"/>
    <property type="match status" value="1"/>
</dbReference>
<keyword evidence="3" id="KW-1185">Reference proteome</keyword>
<gene>
    <name evidence="2" type="ORF">E6O51_18005</name>
</gene>
<reference evidence="2 3" key="1">
    <citation type="submission" date="2019-04" db="EMBL/GenBank/DDBJ databases">
        <title>Azoarcus rhizosphaerae sp. nov. isolated from rhizosphere of Ficus religiosa.</title>
        <authorList>
            <person name="Lin S.-Y."/>
            <person name="Hameed A."/>
            <person name="Hsu Y.-H."/>
            <person name="Young C.-C."/>
        </authorList>
    </citation>
    <scope>NUCLEOTIDE SEQUENCE [LARGE SCALE GENOMIC DNA]</scope>
    <source>
        <strain evidence="2 3">CC-YHH848</strain>
    </source>
</reference>
<name>A0A4S4ADW3_9RHOO</name>
<comment type="caution">
    <text evidence="2">The sequence shown here is derived from an EMBL/GenBank/DDBJ whole genome shotgun (WGS) entry which is preliminary data.</text>
</comment>
<dbReference type="AlphaFoldDB" id="A0A4S4ADW3"/>
<dbReference type="OrthoDB" id="9792229at2"/>
<dbReference type="EMBL" id="SSOD01000018">
    <property type="protein sequence ID" value="THF57197.1"/>
    <property type="molecule type" value="Genomic_DNA"/>
</dbReference>
<dbReference type="NCBIfam" id="TIGR00305">
    <property type="entry name" value="putative toxin-antitoxin system toxin component, PIN family"/>
    <property type="match status" value="1"/>
</dbReference>
<evidence type="ECO:0000313" key="2">
    <source>
        <dbReference type="EMBL" id="THF57197.1"/>
    </source>
</evidence>
<accession>A0A4S4ADW3</accession>
<dbReference type="Proteomes" id="UP000307956">
    <property type="component" value="Unassembled WGS sequence"/>
</dbReference>
<dbReference type="RefSeq" id="WP_136386402.1">
    <property type="nucleotide sequence ID" value="NZ_SSOD01000018.1"/>
</dbReference>
<proteinExistence type="predicted"/>